<accession>A0A934VB02</accession>
<dbReference type="SUPFAM" id="SSF52833">
    <property type="entry name" value="Thioredoxin-like"/>
    <property type="match status" value="1"/>
</dbReference>
<sequence>MSRLLLRSLCVAACLSSAFGQRVADFTAALEKAKSSKADIMVFVHGSDWNRPGEAAAKIWNDPRFLSNMGAGVLLVDIDRKENPTESEKTAAKRNEAGDPKVRSVPAVALYDDEGRLVGSFSGTSEIEAAGGLLNATKKLLAVRRGRDEFWKSANGSSGVMKAGRLGQGLDCMNLGLGPKDAYKPVLEEMKKADPDDKSGYIGKYTFSSEKLVDLAIDKAEKKDFTAADQELTRWDANPRLSPRQKQELQAARFALYQRWPEKKSALKPLLEKMRDIDPKSELGQAAVNYLEMLKSRKT</sequence>
<evidence type="ECO:0000256" key="1">
    <source>
        <dbReference type="SAM" id="SignalP"/>
    </source>
</evidence>
<keyword evidence="3" id="KW-1185">Reference proteome</keyword>
<keyword evidence="1" id="KW-0732">Signal</keyword>
<dbReference type="Gene3D" id="3.40.30.10">
    <property type="entry name" value="Glutaredoxin"/>
    <property type="match status" value="1"/>
</dbReference>
<evidence type="ECO:0000313" key="3">
    <source>
        <dbReference type="Proteomes" id="UP000600139"/>
    </source>
</evidence>
<comment type="caution">
    <text evidence="2">The sequence shown here is derived from an EMBL/GenBank/DDBJ whole genome shotgun (WGS) entry which is preliminary data.</text>
</comment>
<dbReference type="RefSeq" id="WP_200351669.1">
    <property type="nucleotide sequence ID" value="NZ_BAABHZ010000006.1"/>
</dbReference>
<dbReference type="InterPro" id="IPR036249">
    <property type="entry name" value="Thioredoxin-like_sf"/>
</dbReference>
<proteinExistence type="predicted"/>
<feature type="signal peptide" evidence="1">
    <location>
        <begin position="1"/>
        <end position="24"/>
    </location>
</feature>
<protein>
    <submittedName>
        <fullName evidence="2">Uncharacterized protein</fullName>
    </submittedName>
</protein>
<name>A0A934VB02_9BACT</name>
<organism evidence="2 3">
    <name type="scientific">Luteolibacter yonseiensis</name>
    <dbReference type="NCBI Taxonomy" id="1144680"/>
    <lineage>
        <taxon>Bacteria</taxon>
        <taxon>Pseudomonadati</taxon>
        <taxon>Verrucomicrobiota</taxon>
        <taxon>Verrucomicrobiia</taxon>
        <taxon>Verrucomicrobiales</taxon>
        <taxon>Verrucomicrobiaceae</taxon>
        <taxon>Luteolibacter</taxon>
    </lineage>
</organism>
<dbReference type="AlphaFoldDB" id="A0A934VB02"/>
<evidence type="ECO:0000313" key="2">
    <source>
        <dbReference type="EMBL" id="MBK1816743.1"/>
    </source>
</evidence>
<dbReference type="EMBL" id="JAENIK010000011">
    <property type="protein sequence ID" value="MBK1816743.1"/>
    <property type="molecule type" value="Genomic_DNA"/>
</dbReference>
<reference evidence="2" key="1">
    <citation type="submission" date="2021-01" db="EMBL/GenBank/DDBJ databases">
        <title>Modified the classification status of verrucomicrobia.</title>
        <authorList>
            <person name="Feng X."/>
        </authorList>
    </citation>
    <scope>NUCLEOTIDE SEQUENCE</scope>
    <source>
        <strain evidence="2">JCM 18052</strain>
    </source>
</reference>
<gene>
    <name evidence="2" type="ORF">JIN84_14045</name>
</gene>
<dbReference type="Proteomes" id="UP000600139">
    <property type="component" value="Unassembled WGS sequence"/>
</dbReference>
<feature type="chain" id="PRO_5037081641" evidence="1">
    <location>
        <begin position="25"/>
        <end position="299"/>
    </location>
</feature>